<name>A0A1T4XUY6_9MICO</name>
<evidence type="ECO:0000313" key="3">
    <source>
        <dbReference type="Proteomes" id="UP000189735"/>
    </source>
</evidence>
<reference evidence="3" key="1">
    <citation type="submission" date="2017-02" db="EMBL/GenBank/DDBJ databases">
        <authorList>
            <person name="Varghese N."/>
            <person name="Submissions S."/>
        </authorList>
    </citation>
    <scope>NUCLEOTIDE SEQUENCE [LARGE SCALE GENOMIC DNA]</scope>
    <source>
        <strain evidence="3">VKM Ac-2052</strain>
    </source>
</reference>
<dbReference type="Proteomes" id="UP000189735">
    <property type="component" value="Unassembled WGS sequence"/>
</dbReference>
<dbReference type="RefSeq" id="WP_078714025.1">
    <property type="nucleotide sequence ID" value="NZ_FUYG01000004.1"/>
</dbReference>
<feature type="region of interest" description="Disordered" evidence="1">
    <location>
        <begin position="85"/>
        <end position="138"/>
    </location>
</feature>
<feature type="compositionally biased region" description="Low complexity" evidence="1">
    <location>
        <begin position="85"/>
        <end position="96"/>
    </location>
</feature>
<sequence>MSAFFGADVGELREFARLVDASARQLDGIQSNLTGQLAASRWIGPDGTTFVAAWHGQHRPNLARAGSILAAVAAAVFRNADEQDSASASDGASGSGTTPTQAIPASFGGAGSDPGVSTTADGTYTIGPPSRPDITWDEDFEYDSKDSNFSDFGAAAKWKSMMAAARLARWDLGDALDAYDHYWSNTGDPWHFDYDSAAQSDPAISRNVDAEISRSQAAAEEFIASGQGDFSFTGAPSGGEYPETENWQKAIGAYQQWSSADVSVSGNQATMTVTVHAEDHYNFNRGQNDIASGASDDENGRFTEIGWAKPFDSSGSVTRTITWTIGDPSSTVVQDEPDER</sequence>
<proteinExistence type="predicted"/>
<accession>A0A1T4XUY6</accession>
<evidence type="ECO:0000313" key="2">
    <source>
        <dbReference type="EMBL" id="SKA93213.1"/>
    </source>
</evidence>
<gene>
    <name evidence="2" type="ORF">SAMN06295879_1639</name>
</gene>
<dbReference type="AlphaFoldDB" id="A0A1T4XUY6"/>
<dbReference type="EMBL" id="FUYG01000004">
    <property type="protein sequence ID" value="SKA93213.1"/>
    <property type="molecule type" value="Genomic_DNA"/>
</dbReference>
<evidence type="ECO:0000256" key="1">
    <source>
        <dbReference type="SAM" id="MobiDB-lite"/>
    </source>
</evidence>
<organism evidence="2 3">
    <name type="scientific">Agreia bicolorata</name>
    <dbReference type="NCBI Taxonomy" id="110935"/>
    <lineage>
        <taxon>Bacteria</taxon>
        <taxon>Bacillati</taxon>
        <taxon>Actinomycetota</taxon>
        <taxon>Actinomycetes</taxon>
        <taxon>Micrococcales</taxon>
        <taxon>Microbacteriaceae</taxon>
        <taxon>Agreia</taxon>
    </lineage>
</organism>
<dbReference type="Gene3D" id="1.10.287.1060">
    <property type="entry name" value="ESAT-6-like"/>
    <property type="match status" value="1"/>
</dbReference>
<protein>
    <submittedName>
        <fullName evidence="2">Uncharacterized protein</fullName>
    </submittedName>
</protein>